<gene>
    <name evidence="2" type="ORF">CVV64_11425</name>
</gene>
<dbReference type="AlphaFoldDB" id="A0A2N1PNM8"/>
<organism evidence="2 3">
    <name type="scientific">Candidatus Wallbacteria bacterium HGW-Wallbacteria-1</name>
    <dbReference type="NCBI Taxonomy" id="2013854"/>
    <lineage>
        <taxon>Bacteria</taxon>
        <taxon>Candidatus Walliibacteriota</taxon>
    </lineage>
</organism>
<protein>
    <recommendedName>
        <fullName evidence="4">Phospholipase C/D domain-containing protein</fullName>
    </recommendedName>
</protein>
<evidence type="ECO:0000313" key="3">
    <source>
        <dbReference type="Proteomes" id="UP000233256"/>
    </source>
</evidence>
<comment type="caution">
    <text evidence="2">The sequence shown here is derived from an EMBL/GenBank/DDBJ whole genome shotgun (WGS) entry which is preliminary data.</text>
</comment>
<feature type="transmembrane region" description="Helical" evidence="1">
    <location>
        <begin position="12"/>
        <end position="34"/>
    </location>
</feature>
<evidence type="ECO:0000313" key="2">
    <source>
        <dbReference type="EMBL" id="PKK89937.1"/>
    </source>
</evidence>
<dbReference type="PROSITE" id="PS51257">
    <property type="entry name" value="PROKAR_LIPOPROTEIN"/>
    <property type="match status" value="1"/>
</dbReference>
<keyword evidence="1" id="KW-0472">Membrane</keyword>
<accession>A0A2N1PNM8</accession>
<sequence>MKFHTLAESRSLSESLIIFMILVFSFSSACLAWGPLTHMAVTTETGNANGFPVSSDLMGAYLAGTTEPDIGLGDGSSEDYGVYHSEEFALAMEKVAENKKSPQKELLKARALGIRCHLSGDAAAHSSTGYANAKPMFENADYGLPRHVTNELCIDMLMYSKNRESMKKQSLNFLDLDTLIEVRDQWSEITGKPLASDRKVLQKDLLSHKATVISELSLAEHIVRDQPDKLSEMTRAYSDMNEGYNGGGGLNQSRQNILDRVRGDEELKTFKAGGLGYRLRELAINKIPSNSIKALEAGLLKISRSRLIRDNATKLGNDKVTNTRNRALMNFCSNLFDKSLSFEQAAYRAGKNAFGTPENDEEKLLFLKMEATILKRKVDDAKSQFEKRPWWKFWLAITNSDKKKYQALLDEYNTLMAEIGSLEKGETPTDKSLNNSLVQADASLKDSAASLASLKSEMDSAYRKYLEAVEARIPEATASALAAYQNACKKFQNGRILSSSTIESNSK</sequence>
<dbReference type="EMBL" id="PGXC01000009">
    <property type="protein sequence ID" value="PKK89937.1"/>
    <property type="molecule type" value="Genomic_DNA"/>
</dbReference>
<evidence type="ECO:0000256" key="1">
    <source>
        <dbReference type="SAM" id="Phobius"/>
    </source>
</evidence>
<evidence type="ECO:0008006" key="4">
    <source>
        <dbReference type="Google" id="ProtNLM"/>
    </source>
</evidence>
<name>A0A2N1PNM8_9BACT</name>
<keyword evidence="1" id="KW-1133">Transmembrane helix</keyword>
<keyword evidence="1" id="KW-0812">Transmembrane</keyword>
<dbReference type="Proteomes" id="UP000233256">
    <property type="component" value="Unassembled WGS sequence"/>
</dbReference>
<reference evidence="2 3" key="1">
    <citation type="journal article" date="2017" name="ISME J.">
        <title>Potential for microbial H2 and metal transformations associated with novel bacteria and archaea in deep terrestrial subsurface sediments.</title>
        <authorList>
            <person name="Hernsdorf A.W."/>
            <person name="Amano Y."/>
            <person name="Miyakawa K."/>
            <person name="Ise K."/>
            <person name="Suzuki Y."/>
            <person name="Anantharaman K."/>
            <person name="Probst A."/>
            <person name="Burstein D."/>
            <person name="Thomas B.C."/>
            <person name="Banfield J.F."/>
        </authorList>
    </citation>
    <scope>NUCLEOTIDE SEQUENCE [LARGE SCALE GENOMIC DNA]</scope>
    <source>
        <strain evidence="2">HGW-Wallbacteria-1</strain>
    </source>
</reference>
<proteinExistence type="predicted"/>